<sequence>MTQVSPARPRRRHPRPIWKRPFTLVLAAAVIASALWRVWPLPPLPPILQDLPEDIAAANMELEGRMAARFPRPITVEALVEGLLDEGFDVAPETAYAQIWAPRRNCLVTARVTWTSEDDKVATLNSLYDKRCD</sequence>
<keyword evidence="1" id="KW-1133">Transmembrane helix</keyword>
<accession>A0A7S9LRL5</accession>
<gene>
    <name evidence="2" type="ORF">I0K15_19955</name>
</gene>
<keyword evidence="1" id="KW-0812">Transmembrane</keyword>
<dbReference type="EMBL" id="CP064942">
    <property type="protein sequence ID" value="QPH54014.1"/>
    <property type="molecule type" value="Genomic_DNA"/>
</dbReference>
<dbReference type="RefSeq" id="WP_196103223.1">
    <property type="nucleotide sequence ID" value="NZ_CP064942.1"/>
</dbReference>
<protein>
    <submittedName>
        <fullName evidence="2">Uncharacterized protein</fullName>
    </submittedName>
</protein>
<evidence type="ECO:0000256" key="1">
    <source>
        <dbReference type="SAM" id="Phobius"/>
    </source>
</evidence>
<dbReference type="Proteomes" id="UP000594800">
    <property type="component" value="Chromosome"/>
</dbReference>
<dbReference type="KEGG" id="poz:I0K15_19955"/>
<dbReference type="AlphaFoldDB" id="A0A7S9LRL5"/>
<organism evidence="2 3">
    <name type="scientific">Pontivivens ytuae</name>
    <dbReference type="NCBI Taxonomy" id="2789856"/>
    <lineage>
        <taxon>Bacteria</taxon>
        <taxon>Pseudomonadati</taxon>
        <taxon>Pseudomonadota</taxon>
        <taxon>Alphaproteobacteria</taxon>
        <taxon>Rhodobacterales</taxon>
        <taxon>Paracoccaceae</taxon>
        <taxon>Pontivivens</taxon>
    </lineage>
</organism>
<proteinExistence type="predicted"/>
<feature type="transmembrane region" description="Helical" evidence="1">
    <location>
        <begin position="21"/>
        <end position="39"/>
    </location>
</feature>
<evidence type="ECO:0000313" key="3">
    <source>
        <dbReference type="Proteomes" id="UP000594800"/>
    </source>
</evidence>
<name>A0A7S9LRL5_9RHOB</name>
<keyword evidence="3" id="KW-1185">Reference proteome</keyword>
<evidence type="ECO:0000313" key="2">
    <source>
        <dbReference type="EMBL" id="QPH54014.1"/>
    </source>
</evidence>
<keyword evidence="1" id="KW-0472">Membrane</keyword>
<reference evidence="2 3" key="1">
    <citation type="submission" date="2020-11" db="EMBL/GenBank/DDBJ databases">
        <title>Description of Pontivivens ytuae sp. nov. isolated from deep sea sediment of Mariana Trench.</title>
        <authorList>
            <person name="Wang Z."/>
            <person name="Sun Q.-L."/>
            <person name="Xu X.-D."/>
            <person name="Tang Y.-Z."/>
            <person name="Zhang J."/>
        </authorList>
    </citation>
    <scope>NUCLEOTIDE SEQUENCE [LARGE SCALE GENOMIC DNA]</scope>
    <source>
        <strain evidence="2 3">MT2928</strain>
    </source>
</reference>